<sequence length="782" mass="89069">MPGPITEEKIRRNLHIFTVITICILIFIALSAVRIGNNLNAIQSNSVDETTSARADSVIKDIERHMNSDFRVLRTMAAFLEATRLTDPDNHTVSSVRLSESMHKINFYNDFLTVAWYNLQGDGTKLYIESGLSRASALNRENILAQEAAKSAFLGEASTSRFYFSPSSKRRIMTHATPLCIEGEIQGVIMGTHDVTELQSILDTAADINPDFSFFILDENSSFVASASKNRGLEIIRYIQGGEKRSLPVFSPKNRELIRDTNSGRLSFEQNGEKFKGVIRPLSFGEMRLLCLNTAIDAASVTSRNIFLTRLTFFSLCAFVILAVVFGYRLLYKYGSRLTRILFFDPLTGADNGNRFRKKLYARLSHPGRNSGCVVSLNIRRFKFINEIFGVESANKLLFIIKETLEENLVFGEFFCRNPPDVFQMYLHEFSPGLVRSRLESLMAEIARKYTKVHDYRLQMYAGVVMLDRKNEPEIRVDEINLRLSLALAKAKTTVNDSICIYDESLHETEERENYIETHMEQALQDGSFKMYLQPKIDLHSGTLGGAEALVRWETNGNRMIYPDQFIPLFNQNGFCIKLDIYMLEKACKLIRQWMDDGIEPIPLSVNQSRLVFFEADYIETVTGITAKYGIPPGLITLEILEELYMEKSDEVNSKINLLRQKGFLISMDDFGSGYSSFSMIGDLCVDELKLDREFLMKAASSESWRMKIIIDQIVRMARRLHLSVVAEGVENEENETLVKTLGCDYGQGYYYCKPIPTEEFNGRYMYRGETRSGETPQEPSV</sequence>
<dbReference type="SUPFAM" id="SSF141868">
    <property type="entry name" value="EAL domain-like"/>
    <property type="match status" value="1"/>
</dbReference>
<name>A0A9D9HD28_9SPIR</name>
<dbReference type="PANTHER" id="PTHR33121">
    <property type="entry name" value="CYCLIC DI-GMP PHOSPHODIESTERASE PDEF"/>
    <property type="match status" value="1"/>
</dbReference>
<dbReference type="InterPro" id="IPR001633">
    <property type="entry name" value="EAL_dom"/>
</dbReference>
<dbReference type="Gene3D" id="3.20.20.450">
    <property type="entry name" value="EAL domain"/>
    <property type="match status" value="1"/>
</dbReference>
<dbReference type="PANTHER" id="PTHR33121:SF70">
    <property type="entry name" value="SIGNALING PROTEIN YKOW"/>
    <property type="match status" value="1"/>
</dbReference>
<keyword evidence="1" id="KW-0472">Membrane</keyword>
<feature type="transmembrane region" description="Helical" evidence="1">
    <location>
        <begin position="12"/>
        <end position="33"/>
    </location>
</feature>
<proteinExistence type="predicted"/>
<organism evidence="4 5">
    <name type="scientific">Candidatus Avitreponema avistercoris</name>
    <dbReference type="NCBI Taxonomy" id="2840705"/>
    <lineage>
        <taxon>Bacteria</taxon>
        <taxon>Pseudomonadati</taxon>
        <taxon>Spirochaetota</taxon>
        <taxon>Spirochaetia</taxon>
        <taxon>Spirochaetales</taxon>
        <taxon>Candidatus Avitreponema</taxon>
    </lineage>
</organism>
<feature type="domain" description="GGDEF" evidence="3">
    <location>
        <begin position="370"/>
        <end position="504"/>
    </location>
</feature>
<dbReference type="InterPro" id="IPR050706">
    <property type="entry name" value="Cyclic-di-GMP_PDE-like"/>
</dbReference>
<keyword evidence="1" id="KW-0812">Transmembrane</keyword>
<evidence type="ECO:0000313" key="4">
    <source>
        <dbReference type="EMBL" id="MBO8449760.1"/>
    </source>
</evidence>
<dbReference type="CDD" id="cd01948">
    <property type="entry name" value="EAL"/>
    <property type="match status" value="1"/>
</dbReference>
<dbReference type="InterPro" id="IPR035919">
    <property type="entry name" value="EAL_sf"/>
</dbReference>
<feature type="transmembrane region" description="Helical" evidence="1">
    <location>
        <begin position="311"/>
        <end position="331"/>
    </location>
</feature>
<reference evidence="4" key="1">
    <citation type="submission" date="2020-10" db="EMBL/GenBank/DDBJ databases">
        <authorList>
            <person name="Gilroy R."/>
        </authorList>
    </citation>
    <scope>NUCLEOTIDE SEQUENCE</scope>
    <source>
        <strain evidence="4">B3-4054</strain>
    </source>
</reference>
<dbReference type="SMART" id="SM00267">
    <property type="entry name" value="GGDEF"/>
    <property type="match status" value="1"/>
</dbReference>
<keyword evidence="1" id="KW-1133">Transmembrane helix</keyword>
<evidence type="ECO:0000256" key="1">
    <source>
        <dbReference type="SAM" id="Phobius"/>
    </source>
</evidence>
<protein>
    <submittedName>
        <fullName evidence="4">EAL domain-containing protein</fullName>
    </submittedName>
</protein>
<dbReference type="EMBL" id="JADIMS010000026">
    <property type="protein sequence ID" value="MBO8449760.1"/>
    <property type="molecule type" value="Genomic_DNA"/>
</dbReference>
<dbReference type="InterPro" id="IPR043128">
    <property type="entry name" value="Rev_trsase/Diguanyl_cyclase"/>
</dbReference>
<dbReference type="Proteomes" id="UP000823616">
    <property type="component" value="Unassembled WGS sequence"/>
</dbReference>
<dbReference type="GO" id="GO:0071111">
    <property type="term" value="F:cyclic-guanylate-specific phosphodiesterase activity"/>
    <property type="evidence" value="ECO:0007669"/>
    <property type="project" value="InterPro"/>
</dbReference>
<dbReference type="SUPFAM" id="SSF55073">
    <property type="entry name" value="Nucleotide cyclase"/>
    <property type="match status" value="1"/>
</dbReference>
<dbReference type="PROSITE" id="PS50883">
    <property type="entry name" value="EAL"/>
    <property type="match status" value="1"/>
</dbReference>
<dbReference type="AlphaFoldDB" id="A0A9D9HD28"/>
<feature type="domain" description="EAL" evidence="2">
    <location>
        <begin position="513"/>
        <end position="769"/>
    </location>
</feature>
<dbReference type="InterPro" id="IPR029787">
    <property type="entry name" value="Nucleotide_cyclase"/>
</dbReference>
<dbReference type="PROSITE" id="PS50887">
    <property type="entry name" value="GGDEF"/>
    <property type="match status" value="1"/>
</dbReference>
<gene>
    <name evidence="4" type="ORF">IAA96_01490</name>
</gene>
<dbReference type="InterPro" id="IPR000160">
    <property type="entry name" value="GGDEF_dom"/>
</dbReference>
<evidence type="ECO:0000259" key="3">
    <source>
        <dbReference type="PROSITE" id="PS50887"/>
    </source>
</evidence>
<dbReference type="SMART" id="SM00052">
    <property type="entry name" value="EAL"/>
    <property type="match status" value="1"/>
</dbReference>
<evidence type="ECO:0000313" key="5">
    <source>
        <dbReference type="Proteomes" id="UP000823616"/>
    </source>
</evidence>
<dbReference type="Pfam" id="PF00563">
    <property type="entry name" value="EAL"/>
    <property type="match status" value="1"/>
</dbReference>
<evidence type="ECO:0000259" key="2">
    <source>
        <dbReference type="PROSITE" id="PS50883"/>
    </source>
</evidence>
<dbReference type="Pfam" id="PF00990">
    <property type="entry name" value="GGDEF"/>
    <property type="match status" value="1"/>
</dbReference>
<reference evidence="4" key="2">
    <citation type="journal article" date="2021" name="PeerJ">
        <title>Extensive microbial diversity within the chicken gut microbiome revealed by metagenomics and culture.</title>
        <authorList>
            <person name="Gilroy R."/>
            <person name="Ravi A."/>
            <person name="Getino M."/>
            <person name="Pursley I."/>
            <person name="Horton D.L."/>
            <person name="Alikhan N.F."/>
            <person name="Baker D."/>
            <person name="Gharbi K."/>
            <person name="Hall N."/>
            <person name="Watson M."/>
            <person name="Adriaenssens E.M."/>
            <person name="Foster-Nyarko E."/>
            <person name="Jarju S."/>
            <person name="Secka A."/>
            <person name="Antonio M."/>
            <person name="Oren A."/>
            <person name="Chaudhuri R.R."/>
            <person name="La Ragione R."/>
            <person name="Hildebrand F."/>
            <person name="Pallen M.J."/>
        </authorList>
    </citation>
    <scope>NUCLEOTIDE SEQUENCE</scope>
    <source>
        <strain evidence="4">B3-4054</strain>
    </source>
</reference>
<accession>A0A9D9HD28</accession>
<comment type="caution">
    <text evidence="4">The sequence shown here is derived from an EMBL/GenBank/DDBJ whole genome shotgun (WGS) entry which is preliminary data.</text>
</comment>
<dbReference type="Gene3D" id="3.30.70.270">
    <property type="match status" value="1"/>
</dbReference>